<gene>
    <name evidence="3" type="ORF">MAPG_05631</name>
</gene>
<dbReference type="Proteomes" id="UP000011715">
    <property type="component" value="Unassembled WGS sequence"/>
</dbReference>
<dbReference type="AlphaFoldDB" id="A0A0C4DZX0"/>
<keyword evidence="5" id="KW-1185">Reference proteome</keyword>
<keyword evidence="2" id="KW-0732">Signal</keyword>
<dbReference type="VEuPathDB" id="FungiDB:MAPG_05631"/>
<dbReference type="OrthoDB" id="6357136at2759"/>
<protein>
    <submittedName>
        <fullName evidence="3 4">Uncharacterized protein</fullName>
    </submittedName>
</protein>
<accession>A0A0C4DZX0</accession>
<evidence type="ECO:0000313" key="4">
    <source>
        <dbReference type="EnsemblFungi" id="MAPG_05631T0"/>
    </source>
</evidence>
<name>A0A0C4DZX0_MAGP6</name>
<sequence>MTSPSPPPIPLFYRATLLWLDTAMVAGMCYVAATDPDQMLRSYSPAAAHQHREPSHSSSTAGATTPASRGNPGSFEPRGVIVGLVGARFERVGRMDWQLVVGSKFLPEPLRAAYRRFFGCQLAPPPDSDHHHHATFFSDAAYEARMRVTAELLLAEAADRAAQAGTQTQTIQAHVYVVGLGLGVWTLNDRQPDLFLAAFRKALLGLAPTARARIGVLEFAWMDKAVSAAAREAVVEAGKRCVPRVDVVFSKRNPAAKLPSSPLPKRLLVLSYAWDGNAFPGNEYWMGMVDASGDPAAACMSTIADLHNPLLNPGYLERIAVLGPWGGSLS</sequence>
<dbReference type="EMBL" id="ADBL01001348">
    <property type="status" value="NOT_ANNOTATED_CDS"/>
    <property type="molecule type" value="Genomic_DNA"/>
</dbReference>
<feature type="signal peptide" evidence="2">
    <location>
        <begin position="1"/>
        <end position="33"/>
    </location>
</feature>
<evidence type="ECO:0000313" key="5">
    <source>
        <dbReference type="Proteomes" id="UP000011715"/>
    </source>
</evidence>
<reference evidence="3" key="1">
    <citation type="submission" date="2010-05" db="EMBL/GenBank/DDBJ databases">
        <title>The Genome Sequence of Magnaporthe poae strain ATCC 64411.</title>
        <authorList>
            <consortium name="The Broad Institute Genome Sequencing Platform"/>
            <consortium name="Broad Institute Genome Sequencing Center for Infectious Disease"/>
            <person name="Ma L.-J."/>
            <person name="Dead R."/>
            <person name="Young S."/>
            <person name="Zeng Q."/>
            <person name="Koehrsen M."/>
            <person name="Alvarado L."/>
            <person name="Berlin A."/>
            <person name="Chapman S.B."/>
            <person name="Chen Z."/>
            <person name="Freedman E."/>
            <person name="Gellesch M."/>
            <person name="Goldberg J."/>
            <person name="Griggs A."/>
            <person name="Gujja S."/>
            <person name="Heilman E.R."/>
            <person name="Heiman D."/>
            <person name="Hepburn T."/>
            <person name="Howarth C."/>
            <person name="Jen D."/>
            <person name="Larson L."/>
            <person name="Mehta T."/>
            <person name="Neiman D."/>
            <person name="Pearson M."/>
            <person name="Roberts A."/>
            <person name="Saif S."/>
            <person name="Shea T."/>
            <person name="Shenoy N."/>
            <person name="Sisk P."/>
            <person name="Stolte C."/>
            <person name="Sykes S."/>
            <person name="Walk T."/>
            <person name="White J."/>
            <person name="Yandava C."/>
            <person name="Haas B."/>
            <person name="Nusbaum C."/>
            <person name="Birren B."/>
        </authorList>
    </citation>
    <scope>NUCLEOTIDE SEQUENCE</scope>
    <source>
        <strain evidence="3">ATCC 64411</strain>
    </source>
</reference>
<reference evidence="4" key="5">
    <citation type="submission" date="2015-06" db="UniProtKB">
        <authorList>
            <consortium name="EnsemblFungi"/>
        </authorList>
    </citation>
    <scope>IDENTIFICATION</scope>
    <source>
        <strain evidence="4">ATCC 64411</strain>
    </source>
</reference>
<feature type="region of interest" description="Disordered" evidence="1">
    <location>
        <begin position="44"/>
        <end position="74"/>
    </location>
</feature>
<organism evidence="4 5">
    <name type="scientific">Magnaporthiopsis poae (strain ATCC 64411 / 73-15)</name>
    <name type="common">Kentucky bluegrass fungus</name>
    <name type="synonym">Magnaporthe poae</name>
    <dbReference type="NCBI Taxonomy" id="644358"/>
    <lineage>
        <taxon>Eukaryota</taxon>
        <taxon>Fungi</taxon>
        <taxon>Dikarya</taxon>
        <taxon>Ascomycota</taxon>
        <taxon>Pezizomycotina</taxon>
        <taxon>Sordariomycetes</taxon>
        <taxon>Sordariomycetidae</taxon>
        <taxon>Magnaporthales</taxon>
        <taxon>Magnaporthaceae</taxon>
        <taxon>Magnaporthiopsis</taxon>
    </lineage>
</organism>
<proteinExistence type="predicted"/>
<evidence type="ECO:0000313" key="3">
    <source>
        <dbReference type="EMBL" id="KLU86619.1"/>
    </source>
</evidence>
<reference evidence="5" key="2">
    <citation type="submission" date="2010-05" db="EMBL/GenBank/DDBJ databases">
        <title>The genome sequence of Magnaporthe poae strain ATCC 64411.</title>
        <authorList>
            <person name="Ma L.-J."/>
            <person name="Dead R."/>
            <person name="Young S."/>
            <person name="Zeng Q."/>
            <person name="Koehrsen M."/>
            <person name="Alvarado L."/>
            <person name="Berlin A."/>
            <person name="Chapman S.B."/>
            <person name="Chen Z."/>
            <person name="Freedman E."/>
            <person name="Gellesch M."/>
            <person name="Goldberg J."/>
            <person name="Griggs A."/>
            <person name="Gujja S."/>
            <person name="Heilman E.R."/>
            <person name="Heiman D."/>
            <person name="Hepburn T."/>
            <person name="Howarth C."/>
            <person name="Jen D."/>
            <person name="Larson L."/>
            <person name="Mehta T."/>
            <person name="Neiman D."/>
            <person name="Pearson M."/>
            <person name="Roberts A."/>
            <person name="Saif S."/>
            <person name="Shea T."/>
            <person name="Shenoy N."/>
            <person name="Sisk P."/>
            <person name="Stolte C."/>
            <person name="Sykes S."/>
            <person name="Walk T."/>
            <person name="White J."/>
            <person name="Yandava C."/>
            <person name="Haas B."/>
            <person name="Nusbaum C."/>
            <person name="Birren B."/>
        </authorList>
    </citation>
    <scope>NUCLEOTIDE SEQUENCE [LARGE SCALE GENOMIC DNA]</scope>
    <source>
        <strain evidence="5">ATCC 64411 / 73-15</strain>
    </source>
</reference>
<dbReference type="EMBL" id="ADBL01001347">
    <property type="status" value="NOT_ANNOTATED_CDS"/>
    <property type="molecule type" value="Genomic_DNA"/>
</dbReference>
<feature type="compositionally biased region" description="Low complexity" evidence="1">
    <location>
        <begin position="56"/>
        <end position="68"/>
    </location>
</feature>
<dbReference type="EnsemblFungi" id="MAPG_05631T0">
    <property type="protein sequence ID" value="MAPG_05631T0"/>
    <property type="gene ID" value="MAPG_05631"/>
</dbReference>
<dbReference type="InterPro" id="IPR032063">
    <property type="entry name" value="MavL-like"/>
</dbReference>
<evidence type="ECO:0000256" key="2">
    <source>
        <dbReference type="SAM" id="SignalP"/>
    </source>
</evidence>
<feature type="chain" id="PRO_5009385545" evidence="2">
    <location>
        <begin position="34"/>
        <end position="330"/>
    </location>
</feature>
<dbReference type="eggNOG" id="ENOG502QV0E">
    <property type="taxonomic scope" value="Eukaryota"/>
</dbReference>
<dbReference type="Pfam" id="PF16062">
    <property type="entry name" value="MavL-like"/>
    <property type="match status" value="1"/>
</dbReference>
<reference evidence="4" key="4">
    <citation type="journal article" date="2015" name="G3 (Bethesda)">
        <title>Genome sequences of three phytopathogenic species of the Magnaporthaceae family of fungi.</title>
        <authorList>
            <person name="Okagaki L.H."/>
            <person name="Nunes C.C."/>
            <person name="Sailsbery J."/>
            <person name="Clay B."/>
            <person name="Brown D."/>
            <person name="John T."/>
            <person name="Oh Y."/>
            <person name="Young N."/>
            <person name="Fitzgerald M."/>
            <person name="Haas B.J."/>
            <person name="Zeng Q."/>
            <person name="Young S."/>
            <person name="Adiconis X."/>
            <person name="Fan L."/>
            <person name="Levin J.Z."/>
            <person name="Mitchell T.K."/>
            <person name="Okubara P.A."/>
            <person name="Farman M.L."/>
            <person name="Kohn L.M."/>
            <person name="Birren B."/>
            <person name="Ma L.-J."/>
            <person name="Dean R.A."/>
        </authorList>
    </citation>
    <scope>NUCLEOTIDE SEQUENCE</scope>
    <source>
        <strain evidence="4">ATCC 64411 / 73-15</strain>
    </source>
</reference>
<evidence type="ECO:0000256" key="1">
    <source>
        <dbReference type="SAM" id="MobiDB-lite"/>
    </source>
</evidence>
<dbReference type="STRING" id="644358.A0A0C4DZX0"/>
<dbReference type="EMBL" id="GL876969">
    <property type="protein sequence ID" value="KLU86619.1"/>
    <property type="molecule type" value="Genomic_DNA"/>
</dbReference>
<reference evidence="3" key="3">
    <citation type="submission" date="2011-03" db="EMBL/GenBank/DDBJ databases">
        <title>Annotation of Magnaporthe poae ATCC 64411.</title>
        <authorList>
            <person name="Ma L.-J."/>
            <person name="Dead R."/>
            <person name="Young S.K."/>
            <person name="Zeng Q."/>
            <person name="Gargeya S."/>
            <person name="Fitzgerald M."/>
            <person name="Haas B."/>
            <person name="Abouelleil A."/>
            <person name="Alvarado L."/>
            <person name="Arachchi H.M."/>
            <person name="Berlin A."/>
            <person name="Brown A."/>
            <person name="Chapman S.B."/>
            <person name="Chen Z."/>
            <person name="Dunbar C."/>
            <person name="Freedman E."/>
            <person name="Gearin G."/>
            <person name="Gellesch M."/>
            <person name="Goldberg J."/>
            <person name="Griggs A."/>
            <person name="Gujja S."/>
            <person name="Heiman D."/>
            <person name="Howarth C."/>
            <person name="Larson L."/>
            <person name="Lui A."/>
            <person name="MacDonald P.J.P."/>
            <person name="Mehta T."/>
            <person name="Montmayeur A."/>
            <person name="Murphy C."/>
            <person name="Neiman D."/>
            <person name="Pearson M."/>
            <person name="Priest M."/>
            <person name="Roberts A."/>
            <person name="Saif S."/>
            <person name="Shea T."/>
            <person name="Shenoy N."/>
            <person name="Sisk P."/>
            <person name="Stolte C."/>
            <person name="Sykes S."/>
            <person name="Yandava C."/>
            <person name="Wortman J."/>
            <person name="Nusbaum C."/>
            <person name="Birren B."/>
        </authorList>
    </citation>
    <scope>NUCLEOTIDE SEQUENCE</scope>
    <source>
        <strain evidence="3">ATCC 64411</strain>
    </source>
</reference>